<sequence length="525" mass="57138">MTDVFDTDVLIIGAGPTGLTLACDLARRGVTHRIVERDPVPNRASKGKRLQARSLEVLDDLGAIDHILRRGVAELPMRFHEPNGAIVDKPSIGARAKDSFHTPYPQALWIGQFDVEYALRQRLGELGGRVEFGAEAIGLEQDDDGVTVTLRTPDGERAVRARLVVGADGGKSTTRKLIGLPLVGETYDEQRWYLGDVTVPDLDRGHMHIWPSERGMLGLTPLPGSDLWQFQSPILPGEEPGTPSLEFYQRLFDERAGKGAVVLASASWLSVYQVNVRMVEDYRKGRVLLAGDAAHVHPPAGGQGMNTGIQDAYNLGWKLTSVVDGARIGLLDTYGAERIPVARTVLEMSSDKMTRTLEQVGRGSEDGLGSALAGMVDESMTTGLGIRYRTSPMVYRSGNEPESGPMPGDRAPNAGGLEGPGFSGDLFDLTRGPKWTLLAYEHTDPVIFDNAKPTHMYVCRIGSAPDSAIVDAKGEFRRIYAPYPGELILIRPDGHIIARLPAGQEADLIDHLAPFRSHGNQVRPY</sequence>
<dbReference type="GO" id="GO:0016709">
    <property type="term" value="F:oxidoreductase activity, acting on paired donors, with incorporation or reduction of molecular oxygen, NAD(P)H as one donor, and incorporation of one atom of oxygen"/>
    <property type="evidence" value="ECO:0007669"/>
    <property type="project" value="UniProtKB-ARBA"/>
</dbReference>
<evidence type="ECO:0000313" key="7">
    <source>
        <dbReference type="Proteomes" id="UP000578449"/>
    </source>
</evidence>
<dbReference type="InterPro" id="IPR050641">
    <property type="entry name" value="RIFMO-like"/>
</dbReference>
<keyword evidence="3" id="KW-0274">FAD</keyword>
<dbReference type="RefSeq" id="WP_185052422.1">
    <property type="nucleotide sequence ID" value="NZ_BAABIX010000002.1"/>
</dbReference>
<dbReference type="PRINTS" id="PR00420">
    <property type="entry name" value="RNGMNOXGNASE"/>
</dbReference>
<accession>A0A840PDH3</accession>
<keyword evidence="7" id="KW-1185">Reference proteome</keyword>
<evidence type="ECO:0000256" key="4">
    <source>
        <dbReference type="SAM" id="MobiDB-lite"/>
    </source>
</evidence>
<dbReference type="InterPro" id="IPR002938">
    <property type="entry name" value="FAD-bd"/>
</dbReference>
<protein>
    <submittedName>
        <fullName evidence="6">2-polyprenyl-6-methoxyphenol hydroxylase-like FAD-dependent oxidoreductase</fullName>
    </submittedName>
</protein>
<dbReference type="Gene3D" id="3.40.30.120">
    <property type="match status" value="1"/>
</dbReference>
<reference evidence="6 7" key="1">
    <citation type="submission" date="2020-08" db="EMBL/GenBank/DDBJ databases">
        <title>Genomic Encyclopedia of Type Strains, Phase IV (KMG-IV): sequencing the most valuable type-strain genomes for metagenomic binning, comparative biology and taxonomic classification.</title>
        <authorList>
            <person name="Goeker M."/>
        </authorList>
    </citation>
    <scope>NUCLEOTIDE SEQUENCE [LARGE SCALE GENOMIC DNA]</scope>
    <source>
        <strain evidence="6 7">DSM 45615</strain>
    </source>
</reference>
<dbReference type="InterPro" id="IPR036188">
    <property type="entry name" value="FAD/NAD-bd_sf"/>
</dbReference>
<dbReference type="SUPFAM" id="SSF51905">
    <property type="entry name" value="FAD/NAD(P)-binding domain"/>
    <property type="match status" value="1"/>
</dbReference>
<dbReference type="PANTHER" id="PTHR43004">
    <property type="entry name" value="TRK SYSTEM POTASSIUM UPTAKE PROTEIN"/>
    <property type="match status" value="1"/>
</dbReference>
<name>A0A840PDH3_9ACTN</name>
<dbReference type="AlphaFoldDB" id="A0A840PDH3"/>
<evidence type="ECO:0000256" key="3">
    <source>
        <dbReference type="ARBA" id="ARBA00022827"/>
    </source>
</evidence>
<keyword evidence="2" id="KW-0285">Flavoprotein</keyword>
<feature type="region of interest" description="Disordered" evidence="4">
    <location>
        <begin position="397"/>
        <end position="417"/>
    </location>
</feature>
<proteinExistence type="predicted"/>
<dbReference type="Pfam" id="PF01494">
    <property type="entry name" value="FAD_binding_3"/>
    <property type="match status" value="1"/>
</dbReference>
<dbReference type="PANTHER" id="PTHR43004:SF19">
    <property type="entry name" value="BINDING MONOOXYGENASE, PUTATIVE (JCVI)-RELATED"/>
    <property type="match status" value="1"/>
</dbReference>
<evidence type="ECO:0000259" key="5">
    <source>
        <dbReference type="Pfam" id="PF01494"/>
    </source>
</evidence>
<comment type="caution">
    <text evidence="6">The sequence shown here is derived from an EMBL/GenBank/DDBJ whole genome shotgun (WGS) entry which is preliminary data.</text>
</comment>
<gene>
    <name evidence="6" type="ORF">HNP84_005214</name>
</gene>
<organism evidence="6 7">
    <name type="scientific">Thermocatellispora tengchongensis</name>
    <dbReference type="NCBI Taxonomy" id="1073253"/>
    <lineage>
        <taxon>Bacteria</taxon>
        <taxon>Bacillati</taxon>
        <taxon>Actinomycetota</taxon>
        <taxon>Actinomycetes</taxon>
        <taxon>Streptosporangiales</taxon>
        <taxon>Streptosporangiaceae</taxon>
        <taxon>Thermocatellispora</taxon>
    </lineage>
</organism>
<dbReference type="Gene3D" id="3.50.50.60">
    <property type="entry name" value="FAD/NAD(P)-binding domain"/>
    <property type="match status" value="1"/>
</dbReference>
<evidence type="ECO:0000256" key="1">
    <source>
        <dbReference type="ARBA" id="ARBA00001974"/>
    </source>
</evidence>
<dbReference type="Gene3D" id="3.30.70.2450">
    <property type="match status" value="1"/>
</dbReference>
<dbReference type="GO" id="GO:0071949">
    <property type="term" value="F:FAD binding"/>
    <property type="evidence" value="ECO:0007669"/>
    <property type="project" value="InterPro"/>
</dbReference>
<dbReference type="Proteomes" id="UP000578449">
    <property type="component" value="Unassembled WGS sequence"/>
</dbReference>
<dbReference type="EMBL" id="JACHGN010000011">
    <property type="protein sequence ID" value="MBB5135470.1"/>
    <property type="molecule type" value="Genomic_DNA"/>
</dbReference>
<evidence type="ECO:0000256" key="2">
    <source>
        <dbReference type="ARBA" id="ARBA00022630"/>
    </source>
</evidence>
<comment type="cofactor">
    <cofactor evidence="1">
        <name>FAD</name>
        <dbReference type="ChEBI" id="CHEBI:57692"/>
    </cofactor>
</comment>
<dbReference type="NCBIfam" id="NF004832">
    <property type="entry name" value="PRK06184.1"/>
    <property type="match status" value="1"/>
</dbReference>
<evidence type="ECO:0000313" key="6">
    <source>
        <dbReference type="EMBL" id="MBB5135470.1"/>
    </source>
</evidence>
<feature type="domain" description="FAD-binding" evidence="5">
    <location>
        <begin position="6"/>
        <end position="348"/>
    </location>
</feature>